<feature type="transmembrane region" description="Helical" evidence="2">
    <location>
        <begin position="242"/>
        <end position="266"/>
    </location>
</feature>
<keyword evidence="2" id="KW-1133">Transmembrane helix</keyword>
<feature type="compositionally biased region" description="Low complexity" evidence="1">
    <location>
        <begin position="37"/>
        <end position="54"/>
    </location>
</feature>
<feature type="compositionally biased region" description="Polar residues" evidence="1">
    <location>
        <begin position="300"/>
        <end position="333"/>
    </location>
</feature>
<gene>
    <name evidence="3" type="ORF">G7Z17_g4187</name>
</gene>
<evidence type="ECO:0000256" key="2">
    <source>
        <dbReference type="SAM" id="Phobius"/>
    </source>
</evidence>
<feature type="transmembrane region" description="Helical" evidence="2">
    <location>
        <begin position="124"/>
        <end position="145"/>
    </location>
</feature>
<dbReference type="Proteomes" id="UP000722485">
    <property type="component" value="Unassembled WGS sequence"/>
</dbReference>
<name>A0A9P5HD99_9HYPO</name>
<protein>
    <recommendedName>
        <fullName evidence="5">MARVEL domain-containing protein</fullName>
    </recommendedName>
</protein>
<keyword evidence="2" id="KW-0812">Transmembrane</keyword>
<evidence type="ECO:0000313" key="3">
    <source>
        <dbReference type="EMBL" id="KAF7552661.1"/>
    </source>
</evidence>
<accession>A0A9P5HD99</accession>
<dbReference type="OrthoDB" id="5279542at2759"/>
<evidence type="ECO:0000313" key="4">
    <source>
        <dbReference type="Proteomes" id="UP000722485"/>
    </source>
</evidence>
<feature type="compositionally biased region" description="Polar residues" evidence="1">
    <location>
        <begin position="351"/>
        <end position="370"/>
    </location>
</feature>
<feature type="compositionally biased region" description="Polar residues" evidence="1">
    <location>
        <begin position="1"/>
        <end position="18"/>
    </location>
</feature>
<dbReference type="EMBL" id="JAANBB010000057">
    <property type="protein sequence ID" value="KAF7552661.1"/>
    <property type="molecule type" value="Genomic_DNA"/>
</dbReference>
<feature type="region of interest" description="Disordered" evidence="1">
    <location>
        <begin position="300"/>
        <end position="370"/>
    </location>
</feature>
<feature type="region of interest" description="Disordered" evidence="1">
    <location>
        <begin position="1"/>
        <end position="54"/>
    </location>
</feature>
<feature type="transmembrane region" description="Helical" evidence="2">
    <location>
        <begin position="151"/>
        <end position="177"/>
    </location>
</feature>
<dbReference type="AlphaFoldDB" id="A0A9P5HD99"/>
<reference evidence="3" key="1">
    <citation type="submission" date="2020-03" db="EMBL/GenBank/DDBJ databases">
        <title>Draft Genome Sequence of Cylindrodendrum hubeiense.</title>
        <authorList>
            <person name="Buettner E."/>
            <person name="Kellner H."/>
        </authorList>
    </citation>
    <scope>NUCLEOTIDE SEQUENCE</scope>
    <source>
        <strain evidence="3">IHI 201604</strain>
    </source>
</reference>
<sequence>MVLGESSQAVNRDSNAVSLPTPTTSRSPAPPPPTQQPPQQQTAPGTQQQQPQMQGEFQPVYFKQDPRAYGQPFQPYTAQPYNAQALPQGQFQPAQVGQFPQYQQQQPVPTYVANAITAWTWAKIILHAFDIICCIVAIGISFSFGTYSEGGYAFVLCTPIFFLALVWDSAEIITWLLRKRKAGIHPGAHVGVSLIVWLGAAIVGGMQATFIALVISDNSDCWEYESQSYVSCASSYTGGSGLFIAVAVFSCLVWLIHFTLFVCACMDTARRNRNRRIVTVVAPPYWGPMAQGWQPMPQYYPQTAVPQNQGQNTNTTAPQLNIPLQNRSPAEGQTGNGKAPEQPIVNDKQGESSTQPVHPSINEYYTPSAR</sequence>
<evidence type="ECO:0000256" key="1">
    <source>
        <dbReference type="SAM" id="MobiDB-lite"/>
    </source>
</evidence>
<keyword evidence="4" id="KW-1185">Reference proteome</keyword>
<evidence type="ECO:0008006" key="5">
    <source>
        <dbReference type="Google" id="ProtNLM"/>
    </source>
</evidence>
<feature type="transmembrane region" description="Helical" evidence="2">
    <location>
        <begin position="189"/>
        <end position="215"/>
    </location>
</feature>
<proteinExistence type="predicted"/>
<keyword evidence="2" id="KW-0472">Membrane</keyword>
<comment type="caution">
    <text evidence="3">The sequence shown here is derived from an EMBL/GenBank/DDBJ whole genome shotgun (WGS) entry which is preliminary data.</text>
</comment>
<organism evidence="3 4">
    <name type="scientific">Cylindrodendrum hubeiense</name>
    <dbReference type="NCBI Taxonomy" id="595255"/>
    <lineage>
        <taxon>Eukaryota</taxon>
        <taxon>Fungi</taxon>
        <taxon>Dikarya</taxon>
        <taxon>Ascomycota</taxon>
        <taxon>Pezizomycotina</taxon>
        <taxon>Sordariomycetes</taxon>
        <taxon>Hypocreomycetidae</taxon>
        <taxon>Hypocreales</taxon>
        <taxon>Nectriaceae</taxon>
        <taxon>Cylindrodendrum</taxon>
    </lineage>
</organism>